<evidence type="ECO:0000256" key="2">
    <source>
        <dbReference type="ARBA" id="ARBA00007324"/>
    </source>
</evidence>
<feature type="transmembrane region" description="Helical" evidence="9">
    <location>
        <begin position="82"/>
        <end position="100"/>
    </location>
</feature>
<dbReference type="GO" id="GO:0005787">
    <property type="term" value="C:signal peptidase complex"/>
    <property type="evidence" value="ECO:0007669"/>
    <property type="project" value="UniProtKB-UniRule"/>
</dbReference>
<protein>
    <recommendedName>
        <fullName evidence="3 9">Signal peptidase complex subunit 2</fullName>
    </recommendedName>
</protein>
<keyword evidence="11" id="KW-1185">Reference proteome</keyword>
<evidence type="ECO:0000313" key="10">
    <source>
        <dbReference type="EMBL" id="CAG5106213.1"/>
    </source>
</evidence>
<evidence type="ECO:0000256" key="3">
    <source>
        <dbReference type="ARBA" id="ARBA00017057"/>
    </source>
</evidence>
<evidence type="ECO:0000256" key="9">
    <source>
        <dbReference type="RuleBase" id="RU368033"/>
    </source>
</evidence>
<dbReference type="EMBL" id="CAJNRD030001124">
    <property type="protein sequence ID" value="CAG5106213.1"/>
    <property type="molecule type" value="Genomic_DNA"/>
</dbReference>
<evidence type="ECO:0000313" key="11">
    <source>
        <dbReference type="Proteomes" id="UP000786811"/>
    </source>
</evidence>
<evidence type="ECO:0000256" key="4">
    <source>
        <dbReference type="ARBA" id="ARBA00022692"/>
    </source>
</evidence>
<name>A0A8J2MYY5_COTCN</name>
<dbReference type="Proteomes" id="UP000786811">
    <property type="component" value="Unassembled WGS sequence"/>
</dbReference>
<dbReference type="GO" id="GO:0006465">
    <property type="term" value="P:signal peptide processing"/>
    <property type="evidence" value="ECO:0007669"/>
    <property type="project" value="UniProtKB-UniRule"/>
</dbReference>
<evidence type="ECO:0000256" key="5">
    <source>
        <dbReference type="ARBA" id="ARBA00022824"/>
    </source>
</evidence>
<evidence type="ECO:0000256" key="7">
    <source>
        <dbReference type="ARBA" id="ARBA00023136"/>
    </source>
</evidence>
<comment type="similarity">
    <text evidence="2 9">Belongs to the SPCS2 family.</text>
</comment>
<sequence>MVEMASKKDQKDEPIKINKWDGAAVKNALDDAVKEVLTKKYNYIENFTLLDIRLAICGIAVGVAGVALFWDWFHPFPASRHVLVMGVSAYFVLMTILHIYTTYKEKGIFVVAVQRDPAGFDPDYVWEASSYLKKYDDKYNLTFSVKNEATGSVNEATVIKSVANFIDVNGVVCLDLVDNFIASLHDSLVAQRKDK</sequence>
<keyword evidence="7 9" id="KW-0472">Membrane</keyword>
<reference evidence="10" key="1">
    <citation type="submission" date="2021-04" db="EMBL/GenBank/DDBJ databases">
        <authorList>
            <person name="Chebbi M.A.C M."/>
        </authorList>
    </citation>
    <scope>NUCLEOTIDE SEQUENCE</scope>
</reference>
<evidence type="ECO:0000256" key="6">
    <source>
        <dbReference type="ARBA" id="ARBA00022989"/>
    </source>
</evidence>
<organism evidence="10 11">
    <name type="scientific">Cotesia congregata</name>
    <name type="common">Parasitoid wasp</name>
    <name type="synonym">Apanteles congregatus</name>
    <dbReference type="NCBI Taxonomy" id="51543"/>
    <lineage>
        <taxon>Eukaryota</taxon>
        <taxon>Metazoa</taxon>
        <taxon>Ecdysozoa</taxon>
        <taxon>Arthropoda</taxon>
        <taxon>Hexapoda</taxon>
        <taxon>Insecta</taxon>
        <taxon>Pterygota</taxon>
        <taxon>Neoptera</taxon>
        <taxon>Endopterygota</taxon>
        <taxon>Hymenoptera</taxon>
        <taxon>Apocrita</taxon>
        <taxon>Ichneumonoidea</taxon>
        <taxon>Braconidae</taxon>
        <taxon>Microgastrinae</taxon>
        <taxon>Cotesia</taxon>
    </lineage>
</organism>
<dbReference type="InterPro" id="IPR009582">
    <property type="entry name" value="Spc2/SPCS2"/>
</dbReference>
<comment type="function">
    <text evidence="8 9">Component of the signal peptidase complex (SPC) which catalyzes the cleavage of N-terminal signal sequences from nascent proteins as they are translocated into the lumen of the endoplasmic reticulum. Enhances the enzymatic activity of SPC and facilitates the interactions between different components of the translocation site.</text>
</comment>
<dbReference type="GO" id="GO:0045047">
    <property type="term" value="P:protein targeting to ER"/>
    <property type="evidence" value="ECO:0007669"/>
    <property type="project" value="TreeGrafter"/>
</dbReference>
<proteinExistence type="inferred from homology"/>
<keyword evidence="6 9" id="KW-1133">Transmembrane helix</keyword>
<comment type="subcellular location">
    <subcellularLocation>
        <location evidence="1 9">Endoplasmic reticulum membrane</location>
        <topology evidence="1 9">Multi-pass membrane protein</topology>
    </subcellularLocation>
</comment>
<evidence type="ECO:0000256" key="8">
    <source>
        <dbReference type="ARBA" id="ARBA00045608"/>
    </source>
</evidence>
<accession>A0A8J2MYY5</accession>
<keyword evidence="4 9" id="KW-0812">Transmembrane</keyword>
<feature type="transmembrane region" description="Helical" evidence="9">
    <location>
        <begin position="49"/>
        <end position="70"/>
    </location>
</feature>
<dbReference type="Pfam" id="PF06703">
    <property type="entry name" value="SPC25"/>
    <property type="match status" value="1"/>
</dbReference>
<dbReference type="PANTHER" id="PTHR13085">
    <property type="entry name" value="MICROSOMAL SIGNAL PEPTIDASE 25 KDA SUBUNIT"/>
    <property type="match status" value="1"/>
</dbReference>
<gene>
    <name evidence="10" type="ORF">HICCMSTLAB_LOCUS12148</name>
</gene>
<comment type="caution">
    <text evidence="10">The sequence shown here is derived from an EMBL/GenBank/DDBJ whole genome shotgun (WGS) entry which is preliminary data.</text>
</comment>
<dbReference type="OrthoDB" id="29558at2759"/>
<dbReference type="AlphaFoldDB" id="A0A8J2MYY5"/>
<dbReference type="GO" id="GO:0008233">
    <property type="term" value="F:peptidase activity"/>
    <property type="evidence" value="ECO:0007669"/>
    <property type="project" value="UniProtKB-UniRule"/>
</dbReference>
<keyword evidence="5 9" id="KW-0256">Endoplasmic reticulum</keyword>
<dbReference type="PANTHER" id="PTHR13085:SF0">
    <property type="entry name" value="SIGNAL PEPTIDASE COMPLEX SUBUNIT 2"/>
    <property type="match status" value="1"/>
</dbReference>
<evidence type="ECO:0000256" key="1">
    <source>
        <dbReference type="ARBA" id="ARBA00004477"/>
    </source>
</evidence>